<organism evidence="1 2">
    <name type="scientific">Citrullus colocynthis</name>
    <name type="common">colocynth</name>
    <dbReference type="NCBI Taxonomy" id="252529"/>
    <lineage>
        <taxon>Eukaryota</taxon>
        <taxon>Viridiplantae</taxon>
        <taxon>Streptophyta</taxon>
        <taxon>Embryophyta</taxon>
        <taxon>Tracheophyta</taxon>
        <taxon>Spermatophyta</taxon>
        <taxon>Magnoliopsida</taxon>
        <taxon>eudicotyledons</taxon>
        <taxon>Gunneridae</taxon>
        <taxon>Pentapetalae</taxon>
        <taxon>rosids</taxon>
        <taxon>fabids</taxon>
        <taxon>Cucurbitales</taxon>
        <taxon>Cucurbitaceae</taxon>
        <taxon>Benincaseae</taxon>
        <taxon>Citrullus</taxon>
    </lineage>
</organism>
<keyword evidence="2" id="KW-1185">Reference proteome</keyword>
<dbReference type="EMBL" id="OZ021735">
    <property type="protein sequence ID" value="CAK9308885.1"/>
    <property type="molecule type" value="Genomic_DNA"/>
</dbReference>
<dbReference type="Proteomes" id="UP001642487">
    <property type="component" value="Chromosome 1"/>
</dbReference>
<evidence type="ECO:0000313" key="1">
    <source>
        <dbReference type="EMBL" id="CAK9308885.1"/>
    </source>
</evidence>
<evidence type="ECO:0000313" key="2">
    <source>
        <dbReference type="Proteomes" id="UP001642487"/>
    </source>
</evidence>
<name>A0ABP0XQ97_9ROSI</name>
<sequence length="104" mass="11840">MGDQPTRDESKLVGRNDIVNALFESITEHLGYKLVNDTVQSDRFEIHQSFGLLNLRYEGNPSLVERLYTLTIVDQNMQPNPTDIVLHSVPVELIQKTMPSIHAH</sequence>
<gene>
    <name evidence="1" type="ORF">CITCOLO1_LOCUS405</name>
</gene>
<reference evidence="1 2" key="1">
    <citation type="submission" date="2024-03" db="EMBL/GenBank/DDBJ databases">
        <authorList>
            <person name="Gkanogiannis A."/>
            <person name="Becerra Lopez-Lavalle L."/>
        </authorList>
    </citation>
    <scope>NUCLEOTIDE SEQUENCE [LARGE SCALE GENOMIC DNA]</scope>
</reference>
<accession>A0ABP0XQ97</accession>
<proteinExistence type="predicted"/>
<protein>
    <submittedName>
        <fullName evidence="1">Uncharacterized protein</fullName>
    </submittedName>
</protein>